<dbReference type="PANTHER" id="PTHR43716:SF1">
    <property type="entry name" value="D-2-HYDROXYGLUTARATE DEHYDROGENASE, MITOCHONDRIAL"/>
    <property type="match status" value="1"/>
</dbReference>
<comment type="cofactor">
    <cofactor evidence="1">
        <name>FAD</name>
        <dbReference type="ChEBI" id="CHEBI:57692"/>
    </cofactor>
</comment>
<dbReference type="InterPro" id="IPR016171">
    <property type="entry name" value="Vanillyl_alc_oxidase_C-sub2"/>
</dbReference>
<feature type="domain" description="FAD-binding PCMH-type" evidence="6">
    <location>
        <begin position="45"/>
        <end position="224"/>
    </location>
</feature>
<keyword evidence="3" id="KW-0285">Flavoprotein</keyword>
<dbReference type="InterPro" id="IPR016164">
    <property type="entry name" value="FAD-linked_Oxase-like_C"/>
</dbReference>
<evidence type="ECO:0000256" key="1">
    <source>
        <dbReference type="ARBA" id="ARBA00001974"/>
    </source>
</evidence>
<comment type="similarity">
    <text evidence="2">Belongs to the FAD-binding oxidoreductase/transferase type 4 family.</text>
</comment>
<name>A0ABW2QP95_9BURK</name>
<dbReference type="Pfam" id="PF02913">
    <property type="entry name" value="FAD-oxidase_C"/>
    <property type="match status" value="1"/>
</dbReference>
<keyword evidence="5" id="KW-0560">Oxidoreductase</keyword>
<protein>
    <submittedName>
        <fullName evidence="7">FAD-binding oxidoreductase</fullName>
    </submittedName>
</protein>
<evidence type="ECO:0000259" key="6">
    <source>
        <dbReference type="PROSITE" id="PS51387"/>
    </source>
</evidence>
<gene>
    <name evidence="7" type="ORF">ACFQPB_16625</name>
</gene>
<dbReference type="InterPro" id="IPR016169">
    <property type="entry name" value="FAD-bd_PCMH_sub2"/>
</dbReference>
<accession>A0ABW2QP95</accession>
<dbReference type="Pfam" id="PF01565">
    <property type="entry name" value="FAD_binding_4"/>
    <property type="match status" value="1"/>
</dbReference>
<evidence type="ECO:0000256" key="3">
    <source>
        <dbReference type="ARBA" id="ARBA00022630"/>
    </source>
</evidence>
<dbReference type="EMBL" id="JBHTCA010000015">
    <property type="protein sequence ID" value="MFC7410492.1"/>
    <property type="molecule type" value="Genomic_DNA"/>
</dbReference>
<dbReference type="InterPro" id="IPR016167">
    <property type="entry name" value="FAD-bd_PCMH_sub1"/>
</dbReference>
<evidence type="ECO:0000313" key="8">
    <source>
        <dbReference type="Proteomes" id="UP001596501"/>
    </source>
</evidence>
<evidence type="ECO:0000313" key="7">
    <source>
        <dbReference type="EMBL" id="MFC7410492.1"/>
    </source>
</evidence>
<dbReference type="RefSeq" id="WP_382225650.1">
    <property type="nucleotide sequence ID" value="NZ_JBHTCA010000015.1"/>
</dbReference>
<sequence length="475" mass="49517">MPLSQIPTPACADFLSALTDTLGADAVRSGDAIPTDRHTDWSGTAPLAPLAWLRPDSTAQISAALRICHAHRVPVVPQGGLTGLAGGAVPTPGAVVLSLDRMNAIESLDPVARVVTVQAGATLQAVQEAALAAGCLFGVDLGARGSCQIGGNLATNAGGNGVVQFGMMREQTLGLEVVLADGSVLDMLRPMVKNNTGYDLKHWFIGSEGTLGVITRAQLRLQPAQPARATALAAVPDVASALALLGQLQARCPGGVAAFELMWDDFVQHALAWTGQPRPFDQDHPLLVLTDLSGADESALAQALEAVLGSAMEDGRVLDAVLAQSQTQAAGLWRLREITAEFPSRLAPINFDISLPQAAIGDFADRCIDALSSRFPGHRSLRFGHLGDGNLHLSTDARSLGNLSFAEAEHAVEAIVYGLVAEAGGSVSAEHGIGLHKKPYLGASRSPTELATMRAIKHALDPLNQLNPGKVFDMA</sequence>
<reference evidence="8" key="1">
    <citation type="journal article" date="2019" name="Int. J. Syst. Evol. Microbiol.">
        <title>The Global Catalogue of Microorganisms (GCM) 10K type strain sequencing project: providing services to taxonomists for standard genome sequencing and annotation.</title>
        <authorList>
            <consortium name="The Broad Institute Genomics Platform"/>
            <consortium name="The Broad Institute Genome Sequencing Center for Infectious Disease"/>
            <person name="Wu L."/>
            <person name="Ma J."/>
        </authorList>
    </citation>
    <scope>NUCLEOTIDE SEQUENCE [LARGE SCALE GENOMIC DNA]</scope>
    <source>
        <strain evidence="8">CGMCC 1.12371</strain>
    </source>
</reference>
<dbReference type="InterPro" id="IPR036318">
    <property type="entry name" value="FAD-bd_PCMH-like_sf"/>
</dbReference>
<dbReference type="Proteomes" id="UP001596501">
    <property type="component" value="Unassembled WGS sequence"/>
</dbReference>
<organism evidence="7 8">
    <name type="scientific">Hydrogenophaga atypica</name>
    <dbReference type="NCBI Taxonomy" id="249409"/>
    <lineage>
        <taxon>Bacteria</taxon>
        <taxon>Pseudomonadati</taxon>
        <taxon>Pseudomonadota</taxon>
        <taxon>Betaproteobacteria</taxon>
        <taxon>Burkholderiales</taxon>
        <taxon>Comamonadaceae</taxon>
        <taxon>Hydrogenophaga</taxon>
    </lineage>
</organism>
<dbReference type="InterPro" id="IPR004113">
    <property type="entry name" value="FAD-bd_oxidored_4_C"/>
</dbReference>
<dbReference type="Gene3D" id="3.30.43.10">
    <property type="entry name" value="Uridine Diphospho-n-acetylenolpyruvylglucosamine Reductase, domain 2"/>
    <property type="match status" value="1"/>
</dbReference>
<comment type="caution">
    <text evidence="7">The sequence shown here is derived from an EMBL/GenBank/DDBJ whole genome shotgun (WGS) entry which is preliminary data.</text>
</comment>
<dbReference type="Gene3D" id="3.30.465.10">
    <property type="match status" value="1"/>
</dbReference>
<dbReference type="Gene3D" id="3.30.70.2190">
    <property type="match status" value="1"/>
</dbReference>
<dbReference type="SUPFAM" id="SSF56176">
    <property type="entry name" value="FAD-binding/transporter-associated domain-like"/>
    <property type="match status" value="1"/>
</dbReference>
<evidence type="ECO:0000256" key="2">
    <source>
        <dbReference type="ARBA" id="ARBA00008000"/>
    </source>
</evidence>
<keyword evidence="4" id="KW-0274">FAD</keyword>
<dbReference type="PROSITE" id="PS51387">
    <property type="entry name" value="FAD_PCMH"/>
    <property type="match status" value="1"/>
</dbReference>
<dbReference type="PANTHER" id="PTHR43716">
    <property type="entry name" value="D-2-HYDROXYGLUTARATE DEHYDROGENASE, MITOCHONDRIAL"/>
    <property type="match status" value="1"/>
</dbReference>
<dbReference type="Gene3D" id="1.10.45.10">
    <property type="entry name" value="Vanillyl-alcohol Oxidase, Chain A, domain 4"/>
    <property type="match status" value="1"/>
</dbReference>
<dbReference type="InterPro" id="IPR016166">
    <property type="entry name" value="FAD-bd_PCMH"/>
</dbReference>
<proteinExistence type="inferred from homology"/>
<evidence type="ECO:0000256" key="4">
    <source>
        <dbReference type="ARBA" id="ARBA00022827"/>
    </source>
</evidence>
<evidence type="ECO:0000256" key="5">
    <source>
        <dbReference type="ARBA" id="ARBA00023002"/>
    </source>
</evidence>
<keyword evidence="8" id="KW-1185">Reference proteome</keyword>
<dbReference type="InterPro" id="IPR051264">
    <property type="entry name" value="FAD-oxidored/transferase_4"/>
</dbReference>
<dbReference type="Gene3D" id="3.30.70.2740">
    <property type="match status" value="1"/>
</dbReference>
<dbReference type="InterPro" id="IPR006094">
    <property type="entry name" value="Oxid_FAD_bind_N"/>
</dbReference>
<dbReference type="SUPFAM" id="SSF55103">
    <property type="entry name" value="FAD-linked oxidases, C-terminal domain"/>
    <property type="match status" value="1"/>
</dbReference>